<dbReference type="GO" id="GO:0008270">
    <property type="term" value="F:zinc ion binding"/>
    <property type="evidence" value="ECO:0007669"/>
    <property type="project" value="UniProtKB-KW"/>
</dbReference>
<keyword evidence="3" id="KW-0479">Metal-binding</keyword>
<organism evidence="3 4">
    <name type="scientific">Frankia torreyi</name>
    <dbReference type="NCBI Taxonomy" id="1856"/>
    <lineage>
        <taxon>Bacteria</taxon>
        <taxon>Bacillati</taxon>
        <taxon>Actinomycetota</taxon>
        <taxon>Actinomycetes</taxon>
        <taxon>Frankiales</taxon>
        <taxon>Frankiaceae</taxon>
        <taxon>Frankia</taxon>
    </lineage>
</organism>
<feature type="compositionally biased region" description="Basic and acidic residues" evidence="1">
    <location>
        <begin position="95"/>
        <end position="107"/>
    </location>
</feature>
<feature type="domain" description="Transposase IS66 central" evidence="2">
    <location>
        <begin position="201"/>
        <end position="358"/>
    </location>
</feature>
<feature type="region of interest" description="Disordered" evidence="1">
    <location>
        <begin position="68"/>
        <end position="135"/>
    </location>
</feature>
<name>A0A0D8BCF9_9ACTN</name>
<gene>
    <name evidence="3" type="ORF">FF36_04587</name>
</gene>
<dbReference type="PANTHER" id="PTHR33678:SF2">
    <property type="match status" value="1"/>
</dbReference>
<dbReference type="PANTHER" id="PTHR33678">
    <property type="entry name" value="BLL1576 PROTEIN"/>
    <property type="match status" value="1"/>
</dbReference>
<dbReference type="PATRIC" id="fig|1502723.3.peg.4533"/>
<evidence type="ECO:0000313" key="4">
    <source>
        <dbReference type="Proteomes" id="UP000032545"/>
    </source>
</evidence>
<keyword evidence="4" id="KW-1185">Reference proteome</keyword>
<evidence type="ECO:0000259" key="2">
    <source>
        <dbReference type="Pfam" id="PF03050"/>
    </source>
</evidence>
<dbReference type="InterPro" id="IPR004291">
    <property type="entry name" value="Transposase_IS66_central"/>
</dbReference>
<reference evidence="4" key="1">
    <citation type="submission" date="2015-02" db="EMBL/GenBank/DDBJ databases">
        <title>Draft Genome of Frankia sp. CpI1-S.</title>
        <authorList>
            <person name="Oshone R.T."/>
            <person name="Ngom M."/>
            <person name="Ghodhbane-Gtari F."/>
            <person name="Gtari M."/>
            <person name="Morris K."/>
            <person name="Thomas K."/>
            <person name="Sen A."/>
            <person name="Tisa L.S."/>
        </authorList>
    </citation>
    <scope>NUCLEOTIDE SEQUENCE [LARGE SCALE GENOMIC DNA]</scope>
    <source>
        <strain evidence="4">CpI1-S</strain>
    </source>
</reference>
<evidence type="ECO:0000256" key="1">
    <source>
        <dbReference type="SAM" id="MobiDB-lite"/>
    </source>
</evidence>
<reference evidence="3 4" key="2">
    <citation type="journal article" date="2016" name="Genome Announc.">
        <title>Permanent Draft Genome Sequences for Two Variants of Frankia sp. Strain CpI1, the First Frankia Strain Isolated from Root Nodules of Comptonia peregrina.</title>
        <authorList>
            <person name="Oshone R."/>
            <person name="Hurst S.G.IV."/>
            <person name="Abebe-Akele F."/>
            <person name="Simpson S."/>
            <person name="Morris K."/>
            <person name="Thomas W.K."/>
            <person name="Tisa L.S."/>
        </authorList>
    </citation>
    <scope>NUCLEOTIDE SEQUENCE [LARGE SCALE GENOMIC DNA]</scope>
    <source>
        <strain evidence="4">CpI1-S</strain>
    </source>
</reference>
<dbReference type="AlphaFoldDB" id="A0A0D8BCF9"/>
<dbReference type="Pfam" id="PF03050">
    <property type="entry name" value="DDE_Tnp_IS66"/>
    <property type="match status" value="1"/>
</dbReference>
<dbReference type="InterPro" id="IPR052344">
    <property type="entry name" value="Transposase-related"/>
</dbReference>
<dbReference type="EMBL" id="JYFN01000044">
    <property type="protein sequence ID" value="KJE21082.1"/>
    <property type="molecule type" value="Genomic_DNA"/>
</dbReference>
<comment type="caution">
    <text evidence="3">The sequence shown here is derived from an EMBL/GenBank/DDBJ whole genome shotgun (WGS) entry which is preliminary data.</text>
</comment>
<dbReference type="Proteomes" id="UP000032545">
    <property type="component" value="Unassembled WGS sequence"/>
</dbReference>
<proteinExistence type="predicted"/>
<keyword evidence="3" id="KW-0863">Zinc-finger</keyword>
<sequence>MAAEARIEELAAGQAEVVAMNTRLRRVIADGAERHEVELGAARAERDRANRRVAELELEVAELRRRLSMDSTNSSVPPSKEPISAREKRKAKRRASSERVRWKEKKPGGQPGHPGSGLTREAEPDRSLSADPPSECASCQADLSDAVVLADGWAQVWDLLEPVLEKVEWVLPRRRCACCRKVTTAAVAGVRHAAAGGVAYGHRLHGAAVLLASEANVPVERAATVIDALLGVPVSAGFVARANERLAGDLQAAGFDEAMKAALRGEPVLCGDESPVNVLRKDRDEATGAVLSGTPHLLVVRTPTPGLVWYAAISSRSSEAIDATGVLTGWHGLFTRDDYAGWHQYDPTLAGVQLCCAHYPDVAVTSTFVVMQRRSPTPAGGCGFLLVSAVRGV</sequence>
<evidence type="ECO:0000313" key="3">
    <source>
        <dbReference type="EMBL" id="KJE21082.1"/>
    </source>
</evidence>
<accession>A0A0D8BCF9</accession>
<protein>
    <submittedName>
        <fullName evidence="3">Zinc-finger binding domain of transposase IS66/Transposase IS66 family</fullName>
    </submittedName>
</protein>
<keyword evidence="3" id="KW-0862">Zinc</keyword>